<dbReference type="Proteomes" id="UP000262524">
    <property type="component" value="Unassembled WGS sequence"/>
</dbReference>
<dbReference type="Gene3D" id="2.60.40.3050">
    <property type="match status" value="1"/>
</dbReference>
<evidence type="ECO:0000256" key="1">
    <source>
        <dbReference type="SAM" id="Phobius"/>
    </source>
</evidence>
<dbReference type="Pfam" id="PF12892">
    <property type="entry name" value="FctA"/>
    <property type="match status" value="1"/>
</dbReference>
<evidence type="ECO:0000259" key="4">
    <source>
        <dbReference type="Pfam" id="PF24547"/>
    </source>
</evidence>
<dbReference type="NCBIfam" id="TIGR03786">
    <property type="entry name" value="strep_pil_rpt"/>
    <property type="match status" value="1"/>
</dbReference>
<evidence type="ECO:0000259" key="3">
    <source>
        <dbReference type="Pfam" id="PF12892"/>
    </source>
</evidence>
<gene>
    <name evidence="5" type="ORF">DXD91_00470</name>
</gene>
<keyword evidence="1" id="KW-0472">Membrane</keyword>
<feature type="domain" description="Streptococcal pilin isopeptide linkage" evidence="3">
    <location>
        <begin position="50"/>
        <end position="177"/>
    </location>
</feature>
<dbReference type="Pfam" id="PF24547">
    <property type="entry name" value="DUF7601"/>
    <property type="match status" value="1"/>
</dbReference>
<evidence type="ECO:0000256" key="2">
    <source>
        <dbReference type="SAM" id="SignalP"/>
    </source>
</evidence>
<dbReference type="EMBL" id="QSOE01000002">
    <property type="protein sequence ID" value="RGI92503.1"/>
    <property type="molecule type" value="Genomic_DNA"/>
</dbReference>
<feature type="signal peptide" evidence="2">
    <location>
        <begin position="1"/>
        <end position="26"/>
    </location>
</feature>
<proteinExistence type="predicted"/>
<evidence type="ECO:0000313" key="6">
    <source>
        <dbReference type="Proteomes" id="UP000262524"/>
    </source>
</evidence>
<dbReference type="InterPro" id="IPR038174">
    <property type="entry name" value="Strep_pil_link_sf"/>
</dbReference>
<protein>
    <submittedName>
        <fullName evidence="5">Uncharacterized protein</fullName>
    </submittedName>
</protein>
<name>A0A374NX32_9FIRM</name>
<dbReference type="InterPro" id="IPR022464">
    <property type="entry name" value="Strep_pil_isopept_link"/>
</dbReference>
<organism evidence="5 6">
    <name type="scientific">Anaerobutyricum hallii</name>
    <dbReference type="NCBI Taxonomy" id="39488"/>
    <lineage>
        <taxon>Bacteria</taxon>
        <taxon>Bacillati</taxon>
        <taxon>Bacillota</taxon>
        <taxon>Clostridia</taxon>
        <taxon>Lachnospirales</taxon>
        <taxon>Lachnospiraceae</taxon>
        <taxon>Anaerobutyricum</taxon>
    </lineage>
</organism>
<keyword evidence="2" id="KW-0732">Signal</keyword>
<comment type="caution">
    <text evidence="5">The sequence shown here is derived from an EMBL/GenBank/DDBJ whole genome shotgun (WGS) entry which is preliminary data.</text>
</comment>
<accession>A0A374NX32</accession>
<feature type="chain" id="PRO_5016581483" evidence="2">
    <location>
        <begin position="27"/>
        <end position="338"/>
    </location>
</feature>
<sequence>MKRVKRLFACLLALTMMLGLSATAFATETAEKVQTPANGGTVTFEKEYKLVGEGISPAETFEFNIAKAEVENGGVDAEKQDMPTVGTAAYAQNGATTAGNKKEVTVALPTYTSVGVYSYIITEKTGTTAGVAYDSKSVTMKVTAVDNNGTIEIAAVSFTKAGKKLANNEAAFNNTYTANKLSISKTVAGNLGDKSKYFDFTVTLTGKEGEEYSLPATITGGSDKSGKKENVAISGTTTFKLKHGDTITIENLPAGVSYKVEEATPSDYTMNATGQEGTMDAEAKTAAFTNTKTGDIDTGVYLDNLPYILVFAGVLAIAAVFIVRRRRSKTNYQKNIII</sequence>
<keyword evidence="1" id="KW-0812">Transmembrane</keyword>
<dbReference type="RefSeq" id="WP_117981828.1">
    <property type="nucleotide sequence ID" value="NZ_QSOE01000002.1"/>
</dbReference>
<keyword evidence="1" id="KW-1133">Transmembrane helix</keyword>
<dbReference type="InterPro" id="IPR055382">
    <property type="entry name" value="DUF7601"/>
</dbReference>
<evidence type="ECO:0000313" key="5">
    <source>
        <dbReference type="EMBL" id="RGI92503.1"/>
    </source>
</evidence>
<feature type="transmembrane region" description="Helical" evidence="1">
    <location>
        <begin position="305"/>
        <end position="323"/>
    </location>
</feature>
<feature type="domain" description="DUF7601" evidence="4">
    <location>
        <begin position="180"/>
        <end position="292"/>
    </location>
</feature>
<dbReference type="AlphaFoldDB" id="A0A374NX32"/>
<dbReference type="Gene3D" id="2.60.40.1140">
    <property type="entry name" value="Collagen-binding surface protein Cna, B-type domain"/>
    <property type="match status" value="1"/>
</dbReference>
<reference evidence="5 6" key="1">
    <citation type="submission" date="2018-08" db="EMBL/GenBank/DDBJ databases">
        <title>A genome reference for cultivated species of the human gut microbiota.</title>
        <authorList>
            <person name="Zou Y."/>
            <person name="Xue W."/>
            <person name="Luo G."/>
        </authorList>
    </citation>
    <scope>NUCLEOTIDE SEQUENCE [LARGE SCALE GENOMIC DNA]</scope>
    <source>
        <strain evidence="5 6">TM10-1AC</strain>
    </source>
</reference>